<evidence type="ECO:0000256" key="1">
    <source>
        <dbReference type="SAM" id="Phobius"/>
    </source>
</evidence>
<proteinExistence type="predicted"/>
<dbReference type="Proteomes" id="UP000559256">
    <property type="component" value="Unassembled WGS sequence"/>
</dbReference>
<keyword evidence="3" id="KW-1185">Reference proteome</keyword>
<dbReference type="OrthoDB" id="3006091at2759"/>
<comment type="caution">
    <text evidence="2">The sequence shown here is derived from an EMBL/GenBank/DDBJ whole genome shotgun (WGS) entry which is preliminary data.</text>
</comment>
<accession>A0A8H5LSK6</accession>
<keyword evidence="1" id="KW-1133">Transmembrane helix</keyword>
<reference evidence="2 3" key="1">
    <citation type="journal article" date="2020" name="ISME J.">
        <title>Uncovering the hidden diversity of litter-decomposition mechanisms in mushroom-forming fungi.</title>
        <authorList>
            <person name="Floudas D."/>
            <person name="Bentzer J."/>
            <person name="Ahren D."/>
            <person name="Johansson T."/>
            <person name="Persson P."/>
            <person name="Tunlid A."/>
        </authorList>
    </citation>
    <scope>NUCLEOTIDE SEQUENCE [LARGE SCALE GENOMIC DNA]</scope>
    <source>
        <strain evidence="2 3">CBS 291.85</strain>
    </source>
</reference>
<keyword evidence="1" id="KW-0812">Transmembrane</keyword>
<sequence length="129" mass="14054">MTSVTLQPSSLGTMNVYHDFPTDEKHQHSEQCQHGDTECAHGHAHAHSSSHRRCHASRLRRLLFPIIISLISVGAVLAFSCMYDMLGLFGSSTGEGGYDGLMKRQSAGNGSGSNGNNGDVFVDRKRECF</sequence>
<evidence type="ECO:0000313" key="2">
    <source>
        <dbReference type="EMBL" id="KAF5367928.1"/>
    </source>
</evidence>
<dbReference type="AlphaFoldDB" id="A0A8H5LSK6"/>
<keyword evidence="1" id="KW-0472">Membrane</keyword>
<name>A0A8H5LSK6_9AGAR</name>
<gene>
    <name evidence="2" type="ORF">D9758_004348</name>
</gene>
<protein>
    <submittedName>
        <fullName evidence="2">Uncharacterized protein</fullName>
    </submittedName>
</protein>
<dbReference type="EMBL" id="JAACJM010000017">
    <property type="protein sequence ID" value="KAF5367928.1"/>
    <property type="molecule type" value="Genomic_DNA"/>
</dbReference>
<evidence type="ECO:0000313" key="3">
    <source>
        <dbReference type="Proteomes" id="UP000559256"/>
    </source>
</evidence>
<organism evidence="2 3">
    <name type="scientific">Tetrapyrgos nigripes</name>
    <dbReference type="NCBI Taxonomy" id="182062"/>
    <lineage>
        <taxon>Eukaryota</taxon>
        <taxon>Fungi</taxon>
        <taxon>Dikarya</taxon>
        <taxon>Basidiomycota</taxon>
        <taxon>Agaricomycotina</taxon>
        <taxon>Agaricomycetes</taxon>
        <taxon>Agaricomycetidae</taxon>
        <taxon>Agaricales</taxon>
        <taxon>Marasmiineae</taxon>
        <taxon>Marasmiaceae</taxon>
        <taxon>Tetrapyrgos</taxon>
    </lineage>
</organism>
<feature type="transmembrane region" description="Helical" evidence="1">
    <location>
        <begin position="62"/>
        <end position="86"/>
    </location>
</feature>